<evidence type="ECO:0000256" key="1">
    <source>
        <dbReference type="SAM" id="MobiDB-lite"/>
    </source>
</evidence>
<keyword evidence="2" id="KW-0812">Transmembrane</keyword>
<dbReference type="InParanoid" id="A0A6P6YC59"/>
<dbReference type="KEGG" id="dpte:113796222"/>
<protein>
    <submittedName>
        <fullName evidence="4">Uncharacterized protein LOC113796222</fullName>
    </submittedName>
</protein>
<evidence type="ECO:0000313" key="4">
    <source>
        <dbReference type="RefSeq" id="XP_027202249.1"/>
    </source>
</evidence>
<reference evidence="4" key="1">
    <citation type="submission" date="2025-08" db="UniProtKB">
        <authorList>
            <consortium name="RefSeq"/>
        </authorList>
    </citation>
    <scope>IDENTIFICATION</scope>
    <source>
        <strain evidence="4">Airmid</strain>
    </source>
</reference>
<accession>A0A6P6YC59</accession>
<feature type="compositionally biased region" description="Polar residues" evidence="1">
    <location>
        <begin position="336"/>
        <end position="355"/>
    </location>
</feature>
<keyword evidence="3" id="KW-1185">Reference proteome</keyword>
<feature type="transmembrane region" description="Helical" evidence="2">
    <location>
        <begin position="249"/>
        <end position="274"/>
    </location>
</feature>
<organism evidence="3 4">
    <name type="scientific">Dermatophagoides pteronyssinus</name>
    <name type="common">European house dust mite</name>
    <dbReference type="NCBI Taxonomy" id="6956"/>
    <lineage>
        <taxon>Eukaryota</taxon>
        <taxon>Metazoa</taxon>
        <taxon>Ecdysozoa</taxon>
        <taxon>Arthropoda</taxon>
        <taxon>Chelicerata</taxon>
        <taxon>Arachnida</taxon>
        <taxon>Acari</taxon>
        <taxon>Acariformes</taxon>
        <taxon>Sarcoptiformes</taxon>
        <taxon>Astigmata</taxon>
        <taxon>Psoroptidia</taxon>
        <taxon>Analgoidea</taxon>
        <taxon>Pyroglyphidae</taxon>
        <taxon>Dermatophagoidinae</taxon>
        <taxon>Dermatophagoides</taxon>
    </lineage>
</organism>
<proteinExistence type="predicted"/>
<evidence type="ECO:0000313" key="3">
    <source>
        <dbReference type="Proteomes" id="UP000515146"/>
    </source>
</evidence>
<feature type="region of interest" description="Disordered" evidence="1">
    <location>
        <begin position="308"/>
        <end position="380"/>
    </location>
</feature>
<gene>
    <name evidence="4" type="primary">LOC113796222</name>
</gene>
<keyword evidence="2" id="KW-0472">Membrane</keyword>
<keyword evidence="2" id="KW-1133">Transmembrane helix</keyword>
<feature type="compositionally biased region" description="Low complexity" evidence="1">
    <location>
        <begin position="320"/>
        <end position="331"/>
    </location>
</feature>
<evidence type="ECO:0000256" key="2">
    <source>
        <dbReference type="SAM" id="Phobius"/>
    </source>
</evidence>
<feature type="compositionally biased region" description="Basic residues" evidence="1">
    <location>
        <begin position="308"/>
        <end position="319"/>
    </location>
</feature>
<dbReference type="Proteomes" id="UP000515146">
    <property type="component" value="Unplaced"/>
</dbReference>
<feature type="non-terminal residue" evidence="4">
    <location>
        <position position="380"/>
    </location>
</feature>
<dbReference type="RefSeq" id="XP_027202249.1">
    <property type="nucleotide sequence ID" value="XM_027346448.1"/>
</dbReference>
<sequence>MGKTKKRVLLITKSLFVYDVPVDCFDSVRNTVHLKYIPTPLVDKYPVLYHDSLFQSIKNKINAWITYDSDGDWICMTTNDSKQGINYNIDTSKIHKGFVLSGEWPETLIATQEPCKFYSIQRRKDKVNTILGKGSDLWLTAYKCKNGDRIIHSDGIDKVRDFKLLCFDEIDVLMINGKKCDSERGVQWPFGTGFVSDEKFFIIGLYIYVLSENVFNQVGKVFPVEEVSPFHFFNCGGIIPPNKVISKAYFYWIIAAIILLMMLLAIIIISVFVAHRSLANRKKTLSGLERSSKITLSKSSIKVATKRSLKSKSKSKTSRIKSSSTKNNSKSGLVGSRTSLSGRSKKATSPGSRTSLFRKSKKAISPDSRTSLSRKSKKAI</sequence>
<dbReference type="AlphaFoldDB" id="A0A6P6YC59"/>
<name>A0A6P6YC59_DERPT</name>